<feature type="transmembrane region" description="Helical" evidence="19">
    <location>
        <begin position="358"/>
        <end position="377"/>
    </location>
</feature>
<feature type="transmembrane region" description="Helical" evidence="19">
    <location>
        <begin position="39"/>
        <end position="68"/>
    </location>
</feature>
<dbReference type="GO" id="GO:0005789">
    <property type="term" value="C:endoplasmic reticulum membrane"/>
    <property type="evidence" value="ECO:0007669"/>
    <property type="project" value="UniProtKB-SubCell"/>
</dbReference>
<protein>
    <recommendedName>
        <fullName evidence="6">UDP-N-acetylglucosamine--dolichyl-phosphate N-acetylglucosaminephosphotransferase</fullName>
        <ecNumber evidence="5">2.7.8.15</ecNumber>
    </recommendedName>
    <alternativeName>
        <fullName evidence="15">GlcNAc-1-P transferase</fullName>
    </alternativeName>
    <alternativeName>
        <fullName evidence="16">N-acetylglucosamine-1-phosphate transferase</fullName>
    </alternativeName>
</protein>
<evidence type="ECO:0000313" key="20">
    <source>
        <dbReference type="EMBL" id="PRP85447.1"/>
    </source>
</evidence>
<evidence type="ECO:0000256" key="11">
    <source>
        <dbReference type="ARBA" id="ARBA00022824"/>
    </source>
</evidence>
<dbReference type="FunCoup" id="A0A2P6NNC1">
    <property type="interactions" value="249"/>
</dbReference>
<evidence type="ECO:0000256" key="4">
    <source>
        <dbReference type="ARBA" id="ARBA00009317"/>
    </source>
</evidence>
<evidence type="ECO:0000256" key="8">
    <source>
        <dbReference type="ARBA" id="ARBA00022679"/>
    </source>
</evidence>
<evidence type="ECO:0000256" key="2">
    <source>
        <dbReference type="ARBA" id="ARBA00004477"/>
    </source>
</evidence>
<proteinExistence type="inferred from homology"/>
<dbReference type="GO" id="GO:0006488">
    <property type="term" value="P:dolichol-linked oligosaccharide biosynthetic process"/>
    <property type="evidence" value="ECO:0007669"/>
    <property type="project" value="InterPro"/>
</dbReference>
<comment type="function">
    <text evidence="17">UDP-N-acetylglucosamine--dolichyl-phosphate N-acetylglucosaminephosphotransferase that operates in the biosynthetic pathway of dolichol-linked oligosaccharides, the glycan precursors employed in protein asparagine (N)-glycosylation. The assembly of dolichol-linked oligosaccharides begins on the cytosolic side of the endoplasmic reticulum membrane and finishes in its lumen. The sequential addition of sugars to dolichol pyrophosphate produces dolichol-linked oligosaccharides containing fourteen sugars, including two GlcNAcs, nine mannoses and three glucoses. Once assembled, the oligosaccharide is transferred from the lipid to nascent proteins by oligosaccharyltransferases. Catalyzes the initial step of dolichol-linked oligosaccharide biosynthesis, transfering GlcNAc-1-P from cytosolic UDP-GlcNAc onto the carrier lipid dolichyl phosphate (P-dolichol), yielding GlcNAc-P-P-dolichol embedded in the cytoplasmic leaflet of the endoplasmic reticulum membrane.</text>
</comment>
<dbReference type="OrthoDB" id="10262326at2759"/>
<dbReference type="EMBL" id="MDYQ01000044">
    <property type="protein sequence ID" value="PRP85447.1"/>
    <property type="molecule type" value="Genomic_DNA"/>
</dbReference>
<dbReference type="GO" id="GO:0046872">
    <property type="term" value="F:metal ion binding"/>
    <property type="evidence" value="ECO:0007669"/>
    <property type="project" value="UniProtKB-KW"/>
</dbReference>
<dbReference type="EC" id="2.7.8.15" evidence="5"/>
<reference evidence="20 21" key="1">
    <citation type="journal article" date="2018" name="Genome Biol. Evol.">
        <title>Multiple Roots of Fruiting Body Formation in Amoebozoa.</title>
        <authorList>
            <person name="Hillmann F."/>
            <person name="Forbes G."/>
            <person name="Novohradska S."/>
            <person name="Ferling I."/>
            <person name="Riege K."/>
            <person name="Groth M."/>
            <person name="Westermann M."/>
            <person name="Marz M."/>
            <person name="Spaller T."/>
            <person name="Winckler T."/>
            <person name="Schaap P."/>
            <person name="Glockner G."/>
        </authorList>
    </citation>
    <scope>NUCLEOTIDE SEQUENCE [LARGE SCALE GENOMIC DNA]</scope>
    <source>
        <strain evidence="20 21">Jena</strain>
    </source>
</reference>
<keyword evidence="21" id="KW-1185">Reference proteome</keyword>
<dbReference type="AlphaFoldDB" id="A0A2P6NNC1"/>
<keyword evidence="10" id="KW-0479">Metal-binding</keyword>
<evidence type="ECO:0000256" key="15">
    <source>
        <dbReference type="ARBA" id="ARBA00029567"/>
    </source>
</evidence>
<evidence type="ECO:0000256" key="18">
    <source>
        <dbReference type="ARBA" id="ARBA00045078"/>
    </source>
</evidence>
<evidence type="ECO:0000256" key="19">
    <source>
        <dbReference type="SAM" id="Phobius"/>
    </source>
</evidence>
<evidence type="ECO:0000256" key="7">
    <source>
        <dbReference type="ARBA" id="ARBA00022676"/>
    </source>
</evidence>
<dbReference type="PANTHER" id="PTHR10571:SF0">
    <property type="entry name" value="UDP-N-ACETYLGLUCOSAMINE--DOLICHYL-PHOSPHATE N-ACETYLGLUCOSAMINEPHOSPHOTRANSFERASE"/>
    <property type="match status" value="1"/>
</dbReference>
<evidence type="ECO:0000256" key="6">
    <source>
        <dbReference type="ARBA" id="ARBA00017659"/>
    </source>
</evidence>
<evidence type="ECO:0000256" key="17">
    <source>
        <dbReference type="ARBA" id="ARBA00044717"/>
    </source>
</evidence>
<comment type="cofactor">
    <cofactor evidence="1">
        <name>Mg(2+)</name>
        <dbReference type="ChEBI" id="CHEBI:18420"/>
    </cofactor>
</comment>
<keyword evidence="7" id="KW-0328">Glycosyltransferase</keyword>
<gene>
    <name evidence="20" type="ORF">PROFUN_06816</name>
</gene>
<feature type="transmembrane region" description="Helical" evidence="19">
    <location>
        <begin position="182"/>
        <end position="202"/>
    </location>
</feature>
<comment type="caution">
    <text evidence="20">The sequence shown here is derived from an EMBL/GenBank/DDBJ whole genome shotgun (WGS) entry which is preliminary data.</text>
</comment>
<comment type="pathway">
    <text evidence="3">Protein modification; protein glycosylation.</text>
</comment>
<accession>A0A2P6NNC1</accession>
<feature type="transmembrane region" description="Helical" evidence="19">
    <location>
        <begin position="147"/>
        <end position="170"/>
    </location>
</feature>
<evidence type="ECO:0000313" key="21">
    <source>
        <dbReference type="Proteomes" id="UP000241769"/>
    </source>
</evidence>
<dbReference type="CDD" id="cd06855">
    <property type="entry name" value="GT_GPT_euk"/>
    <property type="match status" value="1"/>
</dbReference>
<evidence type="ECO:0000256" key="1">
    <source>
        <dbReference type="ARBA" id="ARBA00001946"/>
    </source>
</evidence>
<name>A0A2P6NNC1_9EUKA</name>
<dbReference type="GO" id="GO:0003975">
    <property type="term" value="F:UDP-N-acetylglucosamine-dolichyl-phosphate N-acetylglucosaminephosphotransferase activity"/>
    <property type="evidence" value="ECO:0007669"/>
    <property type="project" value="UniProtKB-EC"/>
</dbReference>
<evidence type="ECO:0000256" key="12">
    <source>
        <dbReference type="ARBA" id="ARBA00022842"/>
    </source>
</evidence>
<feature type="transmembrane region" description="Helical" evidence="19">
    <location>
        <begin position="269"/>
        <end position="285"/>
    </location>
</feature>
<dbReference type="UniPathway" id="UPA00378"/>
<sequence length="382" mass="42346">MSDRSDRFKDSIKFLSVCLTPVFLSLCILAVNLKDRAVQFQLACLVLLSIGAFFATIRFIPIVGPMCLKRGLGGKDINKGGDTPVPESLGIVSGTIYLVVIMMFQPILSSGLTEYNAALTGICFMMLLGFADDVLDLRWSVKIGLSFLSTLPLLVSYTGSTFIVVPVPLVPLIGHNVINLGLLYHVYIAFFSVFTTNSINILAGLNGLEAGQTIIITISMLIHGIIQYTMGIEPATNLASICMTVPFIATTAALLYYNWYPSKCFVGDTFTYQAGMTLAVIGIMGHSTKTLMLFFIPQLINFTISLPQLFGIIPCPRHRLPKLNRETGKLECIKTNWNLINLFLFILGPMSEKHLCSVVLWFQVFCNVMAFFIRYYVSTWVY</sequence>
<dbReference type="Pfam" id="PF00953">
    <property type="entry name" value="Glycos_transf_4"/>
    <property type="match status" value="1"/>
</dbReference>
<keyword evidence="8 20" id="KW-0808">Transferase</keyword>
<keyword evidence="14 19" id="KW-0472">Membrane</keyword>
<feature type="transmembrane region" description="Helical" evidence="19">
    <location>
        <begin position="89"/>
        <end position="109"/>
    </location>
</feature>
<feature type="transmembrane region" description="Helical" evidence="19">
    <location>
        <begin position="115"/>
        <end position="135"/>
    </location>
</feature>
<keyword evidence="13 19" id="KW-1133">Transmembrane helix</keyword>
<comment type="catalytic activity">
    <reaction evidence="18">
        <text>a di-trans,poly-cis-dolichyl phosphate + UDP-N-acetyl-alpha-D-glucosamine = an N-acetyl-alpha-D-glucosaminyl-diphospho-di-trans,poly-cis-dolichol + UMP</text>
        <dbReference type="Rhea" id="RHEA:13289"/>
        <dbReference type="Rhea" id="RHEA-COMP:19498"/>
        <dbReference type="Rhea" id="RHEA-COMP:19507"/>
        <dbReference type="ChEBI" id="CHEBI:57683"/>
        <dbReference type="ChEBI" id="CHEBI:57705"/>
        <dbReference type="ChEBI" id="CHEBI:57865"/>
        <dbReference type="ChEBI" id="CHEBI:58427"/>
        <dbReference type="EC" id="2.7.8.15"/>
    </reaction>
    <physiologicalReaction direction="left-to-right" evidence="18">
        <dbReference type="Rhea" id="RHEA:13290"/>
    </physiologicalReaction>
</comment>
<comment type="subcellular location">
    <subcellularLocation>
        <location evidence="2">Endoplasmic reticulum membrane</location>
        <topology evidence="2">Multi-pass membrane protein</topology>
    </subcellularLocation>
</comment>
<feature type="transmembrane region" description="Helical" evidence="19">
    <location>
        <begin position="12"/>
        <end position="33"/>
    </location>
</feature>
<dbReference type="InParanoid" id="A0A2P6NNC1"/>
<evidence type="ECO:0000256" key="9">
    <source>
        <dbReference type="ARBA" id="ARBA00022692"/>
    </source>
</evidence>
<evidence type="ECO:0000256" key="3">
    <source>
        <dbReference type="ARBA" id="ARBA00004922"/>
    </source>
</evidence>
<dbReference type="STRING" id="1890364.A0A2P6NNC1"/>
<dbReference type="GO" id="GO:0016757">
    <property type="term" value="F:glycosyltransferase activity"/>
    <property type="evidence" value="ECO:0007669"/>
    <property type="project" value="UniProtKB-KW"/>
</dbReference>
<evidence type="ECO:0000256" key="5">
    <source>
        <dbReference type="ARBA" id="ARBA00013225"/>
    </source>
</evidence>
<keyword evidence="12" id="KW-0460">Magnesium</keyword>
<feature type="transmembrane region" description="Helical" evidence="19">
    <location>
        <begin position="238"/>
        <end position="257"/>
    </location>
</feature>
<evidence type="ECO:0000256" key="10">
    <source>
        <dbReference type="ARBA" id="ARBA00022723"/>
    </source>
</evidence>
<dbReference type="PANTHER" id="PTHR10571">
    <property type="entry name" value="UDP-N-ACETYLGLUCOSAMINE--DOLICHYL-PHOSPHATE N-ACETYLGLUCOSAMINEPHOSPHOTRANSFERASE"/>
    <property type="match status" value="1"/>
</dbReference>
<dbReference type="Proteomes" id="UP000241769">
    <property type="component" value="Unassembled WGS sequence"/>
</dbReference>
<feature type="transmembrane region" description="Helical" evidence="19">
    <location>
        <begin position="214"/>
        <end position="232"/>
    </location>
</feature>
<evidence type="ECO:0000256" key="14">
    <source>
        <dbReference type="ARBA" id="ARBA00023136"/>
    </source>
</evidence>
<comment type="similarity">
    <text evidence="4">Belongs to the glycosyltransferase 4 family.</text>
</comment>
<evidence type="ECO:0000256" key="13">
    <source>
        <dbReference type="ARBA" id="ARBA00022989"/>
    </source>
</evidence>
<keyword evidence="11" id="KW-0256">Endoplasmic reticulum</keyword>
<organism evidence="20 21">
    <name type="scientific">Planoprotostelium fungivorum</name>
    <dbReference type="NCBI Taxonomy" id="1890364"/>
    <lineage>
        <taxon>Eukaryota</taxon>
        <taxon>Amoebozoa</taxon>
        <taxon>Evosea</taxon>
        <taxon>Variosea</taxon>
        <taxon>Cavosteliida</taxon>
        <taxon>Cavosteliaceae</taxon>
        <taxon>Planoprotostelium</taxon>
    </lineage>
</organism>
<dbReference type="InterPro" id="IPR033895">
    <property type="entry name" value="GPT"/>
</dbReference>
<dbReference type="InterPro" id="IPR000715">
    <property type="entry name" value="Glycosyl_transferase_4"/>
</dbReference>
<keyword evidence="9 19" id="KW-0812">Transmembrane</keyword>
<evidence type="ECO:0000256" key="16">
    <source>
        <dbReference type="ARBA" id="ARBA00033238"/>
    </source>
</evidence>